<name>A0AAW4MYI1_9BACT</name>
<proteinExistence type="predicted"/>
<reference evidence="1" key="1">
    <citation type="submission" date="2021-06" db="EMBL/GenBank/DDBJ databases">
        <title>Collection of gut derived symbiotic bacterial strains cultured from healthy donors.</title>
        <authorList>
            <person name="Lin H."/>
            <person name="Littmann E."/>
            <person name="Pamer E.G."/>
        </authorList>
    </citation>
    <scope>NUCLEOTIDE SEQUENCE</scope>
    <source>
        <strain evidence="1">MSK.21.74</strain>
    </source>
</reference>
<dbReference type="EMBL" id="JAHOEI010000001">
    <property type="protein sequence ID" value="MBV3386169.1"/>
    <property type="molecule type" value="Genomic_DNA"/>
</dbReference>
<protein>
    <submittedName>
        <fullName evidence="1">Uncharacterized protein</fullName>
    </submittedName>
</protein>
<sequence length="911" mass="102954">MIKETKLNGFSAIPLEYEVVDGDLSTALGVVPENGALVPMLEPKVIATFLKPSQKVVYIHEATAFHYYIVHDTETGGVYYVEKDQPGKQVLNLIHSFGKTKLYAFSAIGNILMVLTEQGVYHYLWKSKADGYLALGTHLPECPISFGLQAEVVRTDEFSISFDAISPSDIFKEFTDENKTKVTDQVLAKVNKFIAEEATSKGRFIFPFLVRYAYRLYDGSLTMHSAPVLMIASSDLAPQVFYEHITGRKNYTDAKLRIMAALSRLDYAVIAQKYIDGLANWKDIIRSVDIFISKPIYTYDQNGKCTGFKESTDIDSYCVCKHINQNVDPLGATYPLRYQKQNFNHLYAFTFGDPFKSSSEWTYPAGRLMIPRRSVDCVREDIRTTSQFFLLESIKVESLTTTRTLIDVEEDYLQSLLNREVMTDDYDSHDTLIPRYAFSYNSRVNVANISKQLFNGYNAGSMFCYTDGYVYNFSDAEPTAFDGKATYYVYFVIKQDGKDIIVKGDAYSFARAYMPTLFLYYPNINAYKAYVVKYDVFPTVYEVPLQSHDFLNGSFFFGGWDDLEEKGSQPNVSSLAERTVEIPNKIYTSQVNNPFFFPTTGINTIGTGKILGICAAVKALSQGQFGQFPLYAFSTDGVWALEVSSTGSYSAKQPVTREVCVNSESITQMDSAVLFATNRGIMLLSGSQAMCISDSINNSVPLSFIPSLPRIGYAKEVYISELQKMQVKLPDSLDIVPFVEYLSSCRMLFDYTHQRIIVYNPEQAYAYVYSLKTQQWGMMLSNISATVNSYPESLAMDADANLVNFSATEATKSAIFIITRAFKLDDPNVLKTIDALIIRGTFQRGHVGTVLYGSENLFNWHPIYGSWDHHVRGFGTPYRYFRLVLFGHLENGESISSFSTQYTPRYTNRLR</sequence>
<evidence type="ECO:0000313" key="1">
    <source>
        <dbReference type="EMBL" id="MBV3386169.1"/>
    </source>
</evidence>
<organism evidence="1 2">
    <name type="scientific">Segatella copri</name>
    <dbReference type="NCBI Taxonomy" id="165179"/>
    <lineage>
        <taxon>Bacteria</taxon>
        <taxon>Pseudomonadati</taxon>
        <taxon>Bacteroidota</taxon>
        <taxon>Bacteroidia</taxon>
        <taxon>Bacteroidales</taxon>
        <taxon>Prevotellaceae</taxon>
        <taxon>Segatella</taxon>
    </lineage>
</organism>
<dbReference type="AlphaFoldDB" id="A0AAW4MYI1"/>
<dbReference type="Proteomes" id="UP001196765">
    <property type="component" value="Unassembled WGS sequence"/>
</dbReference>
<dbReference type="RefSeq" id="WP_217743687.1">
    <property type="nucleotide sequence ID" value="NZ_JAHOEI010000001.1"/>
</dbReference>
<gene>
    <name evidence="1" type="ORF">KSW82_00185</name>
</gene>
<accession>A0AAW4MYI1</accession>
<evidence type="ECO:0000313" key="2">
    <source>
        <dbReference type="Proteomes" id="UP001196765"/>
    </source>
</evidence>
<comment type="caution">
    <text evidence="1">The sequence shown here is derived from an EMBL/GenBank/DDBJ whole genome shotgun (WGS) entry which is preliminary data.</text>
</comment>